<comment type="caution">
    <text evidence="4">The sequence shown here is derived from an EMBL/GenBank/DDBJ whole genome shotgun (WGS) entry which is preliminary data.</text>
</comment>
<dbReference type="PANTHER" id="PTHR42754">
    <property type="entry name" value="ENDOGLUCANASE"/>
    <property type="match status" value="1"/>
</dbReference>
<dbReference type="NCBIfam" id="TIGR02608">
    <property type="entry name" value="delta_60_rpt"/>
    <property type="match status" value="14"/>
</dbReference>
<evidence type="ECO:0000259" key="3">
    <source>
        <dbReference type="Pfam" id="PF18962"/>
    </source>
</evidence>
<feature type="domain" description="Secretion system C-terminal sorting" evidence="3">
    <location>
        <begin position="762"/>
        <end position="827"/>
    </location>
</feature>
<accession>A0ABV8ZJH0</accession>
<name>A0ABV8ZJH0_9FLAO</name>
<dbReference type="NCBIfam" id="TIGR04183">
    <property type="entry name" value="Por_Secre_tail"/>
    <property type="match status" value="1"/>
</dbReference>
<keyword evidence="5" id="KW-1185">Reference proteome</keyword>
<dbReference type="Pfam" id="PF17164">
    <property type="entry name" value="DUF5122"/>
    <property type="match status" value="14"/>
</dbReference>
<dbReference type="Proteomes" id="UP001596003">
    <property type="component" value="Unassembled WGS sequence"/>
</dbReference>
<sequence length="831" mass="87127">MRKILQLLMLALTVCGFAQDGSLDSSFNPPTGAKNGDVKAASIQSDGKILVGGDFTLINNASSNKLARLNADGTIDVTFNLGSGFNNSVNGISTQSDGKILVAGNFTAYNGILKNRIIRLNIDGTVDSTFEIGAGFNNTVNGVNIQSDGKIVVFGNFTTYNGISKNRIIRLNTDGTVDSAFNPTAGANNSINSCAVQSDGKIIIGGDFGAFNGVARTRLARLNADGSLDAAFISGITSYMSNSIKTVCIQPDGKIIIGGNFNSYNGTLANYIARLNSDSTLDATFSIGDGFDSSVNSIAIQADGKLVVAGNFSAYNGTYSQRVVRLNMDGAIDSPFSSRSNFGTDGSVNAIAIQSNGRIMIGGSFSKCNNFSRNRIASLDSNGNIDNGIYPFFENGISADGHVRAVAVQPDGKILIGGGFLTYRGISRKSIARLNPDGTLDAAFNVGTGADGLVKKIVVAPNNKIIIAGDFKSYNGAAANGVVQLNADGTLDTAFNAGGSGANNMVNALALQADGKIIIGGTFSMVNGTPRNLLARLNANGTLDASFIPKLTAGNVWTISVQADGKIVIAGLLLQYNYAGNGEILRLNANGSLDTIFNLGGVGTDYFVYSSAVQTDGKIILGGSFSKFNNIPAKGVVRLNANGSLDSSFKVPELYGNVTINDIAIQNDGKIILGGSFDSFGAAVGNSIMRIDMDGTLDPAFATGTGFAYISALALQKDGKLLVGGNYVSYNGSSDVKYIARLNSSNNLSIEHFITDIKINAYPNPVTDYLKFNVQNNVNISGFEVFDVTGKKIDSNILSTNFIDVKNYLAGIYFLRIKTDSGILACKFIKK</sequence>
<dbReference type="SUPFAM" id="SSF101898">
    <property type="entry name" value="NHL repeat"/>
    <property type="match status" value="1"/>
</dbReference>
<dbReference type="InterPro" id="IPR026444">
    <property type="entry name" value="Secre_tail"/>
</dbReference>
<evidence type="ECO:0000256" key="1">
    <source>
        <dbReference type="ARBA" id="ARBA00022729"/>
    </source>
</evidence>
<feature type="signal peptide" evidence="2">
    <location>
        <begin position="1"/>
        <end position="18"/>
    </location>
</feature>
<dbReference type="RefSeq" id="WP_379799950.1">
    <property type="nucleotide sequence ID" value="NZ_JBHSFY010000012.1"/>
</dbReference>
<dbReference type="Gene3D" id="2.80.10.50">
    <property type="match status" value="7"/>
</dbReference>
<evidence type="ECO:0000313" key="5">
    <source>
        <dbReference type="Proteomes" id="UP001596003"/>
    </source>
</evidence>
<reference evidence="5" key="1">
    <citation type="journal article" date="2019" name="Int. J. Syst. Evol. Microbiol.">
        <title>The Global Catalogue of Microorganisms (GCM) 10K type strain sequencing project: providing services to taxonomists for standard genome sequencing and annotation.</title>
        <authorList>
            <consortium name="The Broad Institute Genomics Platform"/>
            <consortium name="The Broad Institute Genome Sequencing Center for Infectious Disease"/>
            <person name="Wu L."/>
            <person name="Ma J."/>
        </authorList>
    </citation>
    <scope>NUCLEOTIDE SEQUENCE [LARGE SCALE GENOMIC DNA]</scope>
    <source>
        <strain evidence="5">NBRC 103627</strain>
    </source>
</reference>
<proteinExistence type="predicted"/>
<organism evidence="4 5">
    <name type="scientific">Flavobacterium chungangensis</name>
    <dbReference type="NCBI Taxonomy" id="2708132"/>
    <lineage>
        <taxon>Bacteria</taxon>
        <taxon>Pseudomonadati</taxon>
        <taxon>Bacteroidota</taxon>
        <taxon>Flavobacteriia</taxon>
        <taxon>Flavobacteriales</taxon>
        <taxon>Flavobacteriaceae</taxon>
        <taxon>Flavobacterium</taxon>
    </lineage>
</organism>
<dbReference type="InterPro" id="IPR013431">
    <property type="entry name" value="Delta_60_rpt"/>
</dbReference>
<feature type="chain" id="PRO_5047264246" evidence="2">
    <location>
        <begin position="19"/>
        <end position="831"/>
    </location>
</feature>
<dbReference type="Pfam" id="PF18962">
    <property type="entry name" value="Por_Secre_tail"/>
    <property type="match status" value="1"/>
</dbReference>
<evidence type="ECO:0000313" key="4">
    <source>
        <dbReference type="EMBL" id="MFC4478927.1"/>
    </source>
</evidence>
<keyword evidence="1 2" id="KW-0732">Signal</keyword>
<dbReference type="SUPFAM" id="SSF63829">
    <property type="entry name" value="Calcium-dependent phosphotriesterase"/>
    <property type="match status" value="2"/>
</dbReference>
<dbReference type="PANTHER" id="PTHR42754:SF1">
    <property type="entry name" value="LIPOPROTEIN"/>
    <property type="match status" value="1"/>
</dbReference>
<dbReference type="EMBL" id="JBHSFY010000012">
    <property type="protein sequence ID" value="MFC4478927.1"/>
    <property type="molecule type" value="Genomic_DNA"/>
</dbReference>
<protein>
    <submittedName>
        <fullName evidence="4">T9SS type A sorting domain-containing protein</fullName>
    </submittedName>
</protein>
<gene>
    <name evidence="4" type="ORF">ACFO3N_17760</name>
</gene>
<evidence type="ECO:0000256" key="2">
    <source>
        <dbReference type="SAM" id="SignalP"/>
    </source>
</evidence>